<reference evidence="2 3" key="1">
    <citation type="submission" date="2018-01" db="EMBL/GenBank/DDBJ databases">
        <title>Draft genome sequence of Paucibacter aquatile CR182 isolated from freshwater of the Nakdong River.</title>
        <authorList>
            <person name="Choi A."/>
            <person name="Chung E.J."/>
        </authorList>
    </citation>
    <scope>NUCLEOTIDE SEQUENCE [LARGE SCALE GENOMIC DNA]</scope>
    <source>
        <strain evidence="2 3">CR182</strain>
    </source>
</reference>
<accession>A0A2N8L3L5</accession>
<dbReference type="SUPFAM" id="SSF54593">
    <property type="entry name" value="Glyoxalase/Bleomycin resistance protein/Dihydroxybiphenyl dioxygenase"/>
    <property type="match status" value="1"/>
</dbReference>
<evidence type="ECO:0000313" key="3">
    <source>
        <dbReference type="Proteomes" id="UP000235916"/>
    </source>
</evidence>
<dbReference type="InterPro" id="IPR029068">
    <property type="entry name" value="Glyas_Bleomycin-R_OHBP_Dase"/>
</dbReference>
<dbReference type="PROSITE" id="PS51819">
    <property type="entry name" value="VOC"/>
    <property type="match status" value="1"/>
</dbReference>
<dbReference type="AlphaFoldDB" id="A0A2N8L3L5"/>
<dbReference type="OrthoDB" id="9800438at2"/>
<evidence type="ECO:0000259" key="1">
    <source>
        <dbReference type="PROSITE" id="PS51819"/>
    </source>
</evidence>
<dbReference type="Gene3D" id="3.10.180.10">
    <property type="entry name" value="2,3-Dihydroxybiphenyl 1,2-Dioxygenase, domain 1"/>
    <property type="match status" value="1"/>
</dbReference>
<dbReference type="InterPro" id="IPR037523">
    <property type="entry name" value="VOC_core"/>
</dbReference>
<dbReference type="RefSeq" id="WP_102766426.1">
    <property type="nucleotide sequence ID" value="NZ_POSP01000001.1"/>
</dbReference>
<dbReference type="Proteomes" id="UP000235916">
    <property type="component" value="Unassembled WGS sequence"/>
</dbReference>
<name>A0A2N8L3L5_9BURK</name>
<organism evidence="2 3">
    <name type="scientific">Kinneretia aquatilis</name>
    <dbReference type="NCBI Taxonomy" id="2070761"/>
    <lineage>
        <taxon>Bacteria</taxon>
        <taxon>Pseudomonadati</taxon>
        <taxon>Pseudomonadota</taxon>
        <taxon>Betaproteobacteria</taxon>
        <taxon>Burkholderiales</taxon>
        <taxon>Sphaerotilaceae</taxon>
        <taxon>Roseateles</taxon>
    </lineage>
</organism>
<dbReference type="EMBL" id="POSP01000001">
    <property type="protein sequence ID" value="PND40292.1"/>
    <property type="molecule type" value="Genomic_DNA"/>
</dbReference>
<dbReference type="InterPro" id="IPR004360">
    <property type="entry name" value="Glyas_Fos-R_dOase_dom"/>
</dbReference>
<comment type="caution">
    <text evidence="2">The sequence shown here is derived from an EMBL/GenBank/DDBJ whole genome shotgun (WGS) entry which is preliminary data.</text>
</comment>
<dbReference type="CDD" id="cd07262">
    <property type="entry name" value="VOC_like"/>
    <property type="match status" value="1"/>
</dbReference>
<evidence type="ECO:0000313" key="2">
    <source>
        <dbReference type="EMBL" id="PND40292.1"/>
    </source>
</evidence>
<sequence>MFDHVKFGVSDYAASKRFFLQALAPLGVSLGGEGEPSYGVELCGSGDASLCLFETQERPAPLHLAFKAETRAQVDAFYAAALAAGGRDHGPPGLRPQYHAHYYAAFVIGPDGHNIEAVCHAPEGV</sequence>
<gene>
    <name evidence="2" type="ORF">C1O66_02625</name>
</gene>
<feature type="domain" description="VOC" evidence="1">
    <location>
        <begin position="1"/>
        <end position="120"/>
    </location>
</feature>
<proteinExistence type="predicted"/>
<protein>
    <submittedName>
        <fullName evidence="2">VOC family protein</fullName>
    </submittedName>
</protein>
<dbReference type="PANTHER" id="PTHR35006:SF2">
    <property type="entry name" value="GLYOXALASE FAMILY PROTEIN (AFU_ORTHOLOGUE AFUA_5G14830)"/>
    <property type="match status" value="1"/>
</dbReference>
<dbReference type="PANTHER" id="PTHR35006">
    <property type="entry name" value="GLYOXALASE FAMILY PROTEIN (AFU_ORTHOLOGUE AFUA_5G14830)"/>
    <property type="match status" value="1"/>
</dbReference>
<keyword evidence="3" id="KW-1185">Reference proteome</keyword>
<dbReference type="Pfam" id="PF00903">
    <property type="entry name" value="Glyoxalase"/>
    <property type="match status" value="1"/>
</dbReference>